<dbReference type="EMBL" id="HBJA01132492">
    <property type="protein sequence ID" value="CAE0834226.1"/>
    <property type="molecule type" value="Transcribed_RNA"/>
</dbReference>
<protein>
    <submittedName>
        <fullName evidence="1">Uncharacterized protein</fullName>
    </submittedName>
</protein>
<proteinExistence type="predicted"/>
<sequence>MLPEAALHFKEVTVHPPRCMPLSAHSLCSKKEPALSYACLSCSRVWVGAFSWLTVTGALLVPSRALSDASSGLLRSVFFWCLLGQFYLWPPVSHASLLVSELSLSERLGGCQRNTGSVLFFLVPDAGCCTPTASTLLQVGTLVAAQVNPCAALSGRAALPPGYHRARVSGHLQGMFQGACGICPTSAWEGSKLSLFFHDFFSHCSLSSFVSYRRTCPPKRFVFIVPWLVQAMPCVSI</sequence>
<organism evidence="1">
    <name type="scientific">Eutreptiella gymnastica</name>
    <dbReference type="NCBI Taxonomy" id="73025"/>
    <lineage>
        <taxon>Eukaryota</taxon>
        <taxon>Discoba</taxon>
        <taxon>Euglenozoa</taxon>
        <taxon>Euglenida</taxon>
        <taxon>Spirocuta</taxon>
        <taxon>Euglenophyceae</taxon>
        <taxon>Eutreptiales</taxon>
        <taxon>Eutreptiaceae</taxon>
        <taxon>Eutreptiella</taxon>
    </lineage>
</organism>
<accession>A0A7S4GEB7</accession>
<reference evidence="1" key="1">
    <citation type="submission" date="2021-01" db="EMBL/GenBank/DDBJ databases">
        <authorList>
            <person name="Corre E."/>
            <person name="Pelletier E."/>
            <person name="Niang G."/>
            <person name="Scheremetjew M."/>
            <person name="Finn R."/>
            <person name="Kale V."/>
            <person name="Holt S."/>
            <person name="Cochrane G."/>
            <person name="Meng A."/>
            <person name="Brown T."/>
            <person name="Cohen L."/>
        </authorList>
    </citation>
    <scope>NUCLEOTIDE SEQUENCE</scope>
    <source>
        <strain evidence="1">CCMP1594</strain>
    </source>
</reference>
<name>A0A7S4GEB7_9EUGL</name>
<evidence type="ECO:0000313" key="1">
    <source>
        <dbReference type="EMBL" id="CAE0834226.1"/>
    </source>
</evidence>
<gene>
    <name evidence="1" type="ORF">EGYM00163_LOCUS45526</name>
</gene>
<dbReference type="AlphaFoldDB" id="A0A7S4GEB7"/>